<dbReference type="InterPro" id="IPR052164">
    <property type="entry name" value="Anthracycline_SecMetBiosynth"/>
</dbReference>
<gene>
    <name evidence="2" type="ORF">SAMN04488522_101496</name>
</gene>
<accession>A0A1M4UAV9</accession>
<dbReference type="EMBL" id="FQUQ01000001">
    <property type="protein sequence ID" value="SHE54011.1"/>
    <property type="molecule type" value="Genomic_DNA"/>
</dbReference>
<name>A0A1M4UAV9_9SPHI</name>
<protein>
    <recommendedName>
        <fullName evidence="1">VOC domain-containing protein</fullName>
    </recommendedName>
</protein>
<dbReference type="PROSITE" id="PS51819">
    <property type="entry name" value="VOC"/>
    <property type="match status" value="1"/>
</dbReference>
<dbReference type="Gene3D" id="3.10.180.10">
    <property type="entry name" value="2,3-Dihydroxybiphenyl 1,2-Dioxygenase, domain 1"/>
    <property type="match status" value="1"/>
</dbReference>
<dbReference type="InterPro" id="IPR037523">
    <property type="entry name" value="VOC_core"/>
</dbReference>
<dbReference type="Pfam" id="PF00903">
    <property type="entry name" value="Glyoxalase"/>
    <property type="match status" value="1"/>
</dbReference>
<keyword evidence="3" id="KW-1185">Reference proteome</keyword>
<dbReference type="STRING" id="288992.SAMN04488522_101496"/>
<evidence type="ECO:0000259" key="1">
    <source>
        <dbReference type="PROSITE" id="PS51819"/>
    </source>
</evidence>
<dbReference type="InterPro" id="IPR004360">
    <property type="entry name" value="Glyas_Fos-R_dOase_dom"/>
</dbReference>
<evidence type="ECO:0000313" key="3">
    <source>
        <dbReference type="Proteomes" id="UP000184287"/>
    </source>
</evidence>
<dbReference type="CDD" id="cd07247">
    <property type="entry name" value="SgaA_N_like"/>
    <property type="match status" value="1"/>
</dbReference>
<dbReference type="InterPro" id="IPR029068">
    <property type="entry name" value="Glyas_Bleomycin-R_OHBP_Dase"/>
</dbReference>
<dbReference type="Proteomes" id="UP000184287">
    <property type="component" value="Unassembled WGS sequence"/>
</dbReference>
<evidence type="ECO:0000313" key="2">
    <source>
        <dbReference type="EMBL" id="SHE54011.1"/>
    </source>
</evidence>
<dbReference type="PANTHER" id="PTHR33993:SF2">
    <property type="entry name" value="VOC DOMAIN-CONTAINING PROTEIN"/>
    <property type="match status" value="1"/>
</dbReference>
<proteinExistence type="predicted"/>
<dbReference type="SUPFAM" id="SSF54593">
    <property type="entry name" value="Glyoxalase/Bleomycin resistance protein/Dihydroxybiphenyl dioxygenase"/>
    <property type="match status" value="1"/>
</dbReference>
<dbReference type="AlphaFoldDB" id="A0A1M4UAV9"/>
<reference evidence="3" key="1">
    <citation type="submission" date="2016-11" db="EMBL/GenBank/DDBJ databases">
        <authorList>
            <person name="Varghese N."/>
            <person name="Submissions S."/>
        </authorList>
    </citation>
    <scope>NUCLEOTIDE SEQUENCE [LARGE SCALE GENOMIC DNA]</scope>
    <source>
        <strain evidence="3">DSM 16990</strain>
    </source>
</reference>
<feature type="domain" description="VOC" evidence="1">
    <location>
        <begin position="9"/>
        <end position="126"/>
    </location>
</feature>
<organism evidence="2 3">
    <name type="scientific">Pedobacter caeni</name>
    <dbReference type="NCBI Taxonomy" id="288992"/>
    <lineage>
        <taxon>Bacteria</taxon>
        <taxon>Pseudomonadati</taxon>
        <taxon>Bacteroidota</taxon>
        <taxon>Sphingobacteriia</taxon>
        <taxon>Sphingobacteriales</taxon>
        <taxon>Sphingobacteriaceae</taxon>
        <taxon>Pedobacter</taxon>
    </lineage>
</organism>
<sequence>MSTKKNSNPVVYFEIPVTDMARAIKFYAAVFNFDFEKDTIDHNEMALFPFTVADSGISGALAKGEIYKPTINGTLIYFRTENIDATLKLALKNGGEILYPETSNGEYGSVAEFKDSEGNRIALHMAVNP</sequence>
<dbReference type="PANTHER" id="PTHR33993">
    <property type="entry name" value="GLYOXALASE-RELATED"/>
    <property type="match status" value="1"/>
</dbReference>